<dbReference type="GO" id="GO:0035621">
    <property type="term" value="P:ER to Golgi ceramide transport"/>
    <property type="evidence" value="ECO:0007669"/>
    <property type="project" value="TreeGrafter"/>
</dbReference>
<dbReference type="Pfam" id="PF00169">
    <property type="entry name" value="PH"/>
    <property type="match status" value="1"/>
</dbReference>
<feature type="compositionally biased region" description="Polar residues" evidence="13">
    <location>
        <begin position="522"/>
        <end position="537"/>
    </location>
</feature>
<keyword evidence="19" id="KW-1185">Reference proteome</keyword>
<dbReference type="InterPro" id="IPR051213">
    <property type="entry name" value="START_lipid_transfer"/>
</dbReference>
<feature type="domain" description="START" evidence="15">
    <location>
        <begin position="579"/>
        <end position="782"/>
    </location>
</feature>
<evidence type="ECO:0000256" key="6">
    <source>
        <dbReference type="ARBA" id="ARBA00022448"/>
    </source>
</evidence>
<evidence type="ECO:0000256" key="1">
    <source>
        <dbReference type="ARBA" id="ARBA00000074"/>
    </source>
</evidence>
<keyword evidence="11" id="KW-0445">Lipid transport</keyword>
<dbReference type="InterPro" id="IPR001849">
    <property type="entry name" value="PH_domain"/>
</dbReference>
<dbReference type="GO" id="GO:0008289">
    <property type="term" value="F:lipid binding"/>
    <property type="evidence" value="ECO:0007669"/>
    <property type="project" value="InterPro"/>
</dbReference>
<evidence type="ECO:0000313" key="16">
    <source>
        <dbReference type="EMBL" id="CAF3787568.1"/>
    </source>
</evidence>
<reference evidence="17" key="1">
    <citation type="submission" date="2021-02" db="EMBL/GenBank/DDBJ databases">
        <authorList>
            <person name="Nowell W R."/>
        </authorList>
    </citation>
    <scope>NUCLEOTIDE SEQUENCE</scope>
</reference>
<sequence>MASITEYATTSDDEESLEDEKTIGGSFRNGEFQGRLFKWTNYLHGWQERYLILRHGFLNYYKNEFDITLGCRGALSVKQATIQPHEFDDCRFDIRVSDSVWYLRAHNSDDRERWMHALEDHKQMCKNESGYGSETSLRRHPSLGSLASAASVGVTSTGSFRKDRGLKIKLSELETYRELLAQQVATLQTYFDACANAVTKGFEPYQKEYENLQDLDFEEPLDKIHGTPTSLSSQVVKSSPSKLSSIFLFYQCFIFLNKYLEIDRSALGDHAAMAVDFKGEALTFKATTDGVIHNLTFCIELMQKREEIWRIKYEKELERRKKFQDLYTNIVKQNIPALGSPDAEEGPHSTLKEDEFFDAIDQSLDRLDREVDDFQRSVTIRDKTKNPSVKSIGTNFPISSPHAFISHCLNPAAVVSPAAFISLFSSPLSYAGGIQPAYNQYKFILISTSSNISPSSLSIATIYSTHDDNFETTSSTHSNNDNYVGANPFEKLYSPLSFQSTYKVTLSFTSSTSSTNHKSTSERSTTSDMTKNTSTKINDAAVVSTPNDGNTSVNRKHRLAYDVERVVQEHLTYVREEISDGWDLIHQEGEMKVYRREVEENGIVVDPLKIFHSIKGVTGHEICHYFWDYRYRMEWETTLDSTKIIEVLEPDTVIFFQMHKRVWPAAQRDSCFWSHIRCISNSEEDQPTWLVVNYTTPHHLAPIKSPHVRLVANVALICETIINEPPLNIQDIKRENIECKLTYVAFVNPGGWVPSAALRSVAKREYPRFLKRFTSYVLEQTRDKPILF</sequence>
<keyword evidence="7" id="KW-0963">Cytoplasm</keyword>
<dbReference type="SUPFAM" id="SSF55961">
    <property type="entry name" value="Bet v1-like"/>
    <property type="match status" value="1"/>
</dbReference>
<evidence type="ECO:0000256" key="13">
    <source>
        <dbReference type="SAM" id="MobiDB-lite"/>
    </source>
</evidence>
<dbReference type="InterPro" id="IPR011993">
    <property type="entry name" value="PH-like_dom_sf"/>
</dbReference>
<protein>
    <recommendedName>
        <fullName evidence="5">Ceramide transfer protein</fullName>
    </recommendedName>
    <alternativeName>
        <fullName evidence="12">Collagen type IV alpha-3-binding protein</fullName>
    </alternativeName>
</protein>
<dbReference type="GO" id="GO:0005794">
    <property type="term" value="C:Golgi apparatus"/>
    <property type="evidence" value="ECO:0007669"/>
    <property type="project" value="UniProtKB-SubCell"/>
</dbReference>
<evidence type="ECO:0000313" key="18">
    <source>
        <dbReference type="Proteomes" id="UP000663842"/>
    </source>
</evidence>
<dbReference type="InterPro" id="IPR002913">
    <property type="entry name" value="START_lipid-bd_dom"/>
</dbReference>
<dbReference type="EMBL" id="CAJOBG010000261">
    <property type="protein sequence ID" value="CAF3787568.1"/>
    <property type="molecule type" value="Genomic_DNA"/>
</dbReference>
<feature type="compositionally biased region" description="Polar residues" evidence="13">
    <location>
        <begin position="1"/>
        <end position="10"/>
    </location>
</feature>
<evidence type="ECO:0000313" key="17">
    <source>
        <dbReference type="EMBL" id="CAF3951725.1"/>
    </source>
</evidence>
<evidence type="ECO:0000256" key="12">
    <source>
        <dbReference type="ARBA" id="ARBA00031527"/>
    </source>
</evidence>
<accession>A0A819KX75</accession>
<keyword evidence="10" id="KW-0175">Coiled coil</keyword>
<dbReference type="InterPro" id="IPR023393">
    <property type="entry name" value="START-like_dom_sf"/>
</dbReference>
<feature type="compositionally biased region" description="Polar residues" evidence="13">
    <location>
        <begin position="544"/>
        <end position="553"/>
    </location>
</feature>
<dbReference type="GO" id="GO:0005783">
    <property type="term" value="C:endoplasmic reticulum"/>
    <property type="evidence" value="ECO:0007669"/>
    <property type="project" value="UniProtKB-SubCell"/>
</dbReference>
<dbReference type="Proteomes" id="UP000663866">
    <property type="component" value="Unassembled WGS sequence"/>
</dbReference>
<dbReference type="CDD" id="cd08872">
    <property type="entry name" value="START_STARD11-like"/>
    <property type="match status" value="1"/>
</dbReference>
<dbReference type="SUPFAM" id="SSF50729">
    <property type="entry name" value="PH domain-like"/>
    <property type="match status" value="1"/>
</dbReference>
<dbReference type="AlphaFoldDB" id="A0A819KX75"/>
<dbReference type="Pfam" id="PF01852">
    <property type="entry name" value="START"/>
    <property type="match status" value="1"/>
</dbReference>
<dbReference type="SMART" id="SM00233">
    <property type="entry name" value="PH"/>
    <property type="match status" value="1"/>
</dbReference>
<dbReference type="PANTHER" id="PTHR19308">
    <property type="entry name" value="PHOSPHATIDYLCHOLINE TRANSFER PROTEIN"/>
    <property type="match status" value="1"/>
</dbReference>
<proteinExistence type="predicted"/>
<keyword evidence="9" id="KW-0333">Golgi apparatus</keyword>
<keyword evidence="8" id="KW-0256">Endoplasmic reticulum</keyword>
<dbReference type="Proteomes" id="UP000663842">
    <property type="component" value="Unassembled WGS sequence"/>
</dbReference>
<comment type="catalytic activity">
    <reaction evidence="1">
        <text>N-hexadecanoylsphing-4-enine(in) = N-hexadecanoylsphing-4-enine(out)</text>
        <dbReference type="Rhea" id="RHEA:45720"/>
        <dbReference type="ChEBI" id="CHEBI:72959"/>
    </reaction>
</comment>
<dbReference type="Gene3D" id="2.30.29.30">
    <property type="entry name" value="Pleckstrin-homology domain (PH domain)/Phosphotyrosine-binding domain (PTB)"/>
    <property type="match status" value="1"/>
</dbReference>
<evidence type="ECO:0000256" key="5">
    <source>
        <dbReference type="ARBA" id="ARBA00021440"/>
    </source>
</evidence>
<feature type="region of interest" description="Disordered" evidence="13">
    <location>
        <begin position="510"/>
        <end position="553"/>
    </location>
</feature>
<evidence type="ECO:0000256" key="11">
    <source>
        <dbReference type="ARBA" id="ARBA00023055"/>
    </source>
</evidence>
<feature type="domain" description="PH" evidence="14">
    <location>
        <begin position="29"/>
        <end position="123"/>
    </location>
</feature>
<gene>
    <name evidence="16" type="ORF">OVN521_LOCUS3112</name>
    <name evidence="17" type="ORF">UXM345_LOCUS13373</name>
</gene>
<dbReference type="SMART" id="SM00234">
    <property type="entry name" value="START"/>
    <property type="match status" value="1"/>
</dbReference>
<keyword evidence="6" id="KW-0813">Transport</keyword>
<comment type="caution">
    <text evidence="17">The sequence shown here is derived from an EMBL/GenBank/DDBJ whole genome shotgun (WGS) entry which is preliminary data.</text>
</comment>
<dbReference type="Gene3D" id="3.30.530.20">
    <property type="match status" value="1"/>
</dbReference>
<name>A0A819KX75_9BILA</name>
<dbReference type="PROSITE" id="PS50003">
    <property type="entry name" value="PH_DOMAIN"/>
    <property type="match status" value="1"/>
</dbReference>
<evidence type="ECO:0000256" key="8">
    <source>
        <dbReference type="ARBA" id="ARBA00022824"/>
    </source>
</evidence>
<dbReference type="PROSITE" id="PS50848">
    <property type="entry name" value="START"/>
    <property type="match status" value="1"/>
</dbReference>
<evidence type="ECO:0000313" key="19">
    <source>
        <dbReference type="Proteomes" id="UP000663866"/>
    </source>
</evidence>
<dbReference type="InterPro" id="IPR041952">
    <property type="entry name" value="STARD11_START"/>
</dbReference>
<evidence type="ECO:0000256" key="10">
    <source>
        <dbReference type="ARBA" id="ARBA00023054"/>
    </source>
</evidence>
<dbReference type="PANTHER" id="PTHR19308:SF53">
    <property type="entry name" value="CERAMIDE TRANSFER PROTEIN"/>
    <property type="match status" value="1"/>
</dbReference>
<dbReference type="EMBL" id="CAJOBF010001447">
    <property type="protein sequence ID" value="CAF3951725.1"/>
    <property type="molecule type" value="Genomic_DNA"/>
</dbReference>
<evidence type="ECO:0000259" key="15">
    <source>
        <dbReference type="PROSITE" id="PS50848"/>
    </source>
</evidence>
<organism evidence="17 18">
    <name type="scientific">Rotaria magnacalcarata</name>
    <dbReference type="NCBI Taxonomy" id="392030"/>
    <lineage>
        <taxon>Eukaryota</taxon>
        <taxon>Metazoa</taxon>
        <taxon>Spiralia</taxon>
        <taxon>Gnathifera</taxon>
        <taxon>Rotifera</taxon>
        <taxon>Eurotatoria</taxon>
        <taxon>Bdelloidea</taxon>
        <taxon>Philodinida</taxon>
        <taxon>Philodinidae</taxon>
        <taxon>Rotaria</taxon>
    </lineage>
</organism>
<evidence type="ECO:0000256" key="3">
    <source>
        <dbReference type="ARBA" id="ARBA00004496"/>
    </source>
</evidence>
<evidence type="ECO:0000259" key="14">
    <source>
        <dbReference type="PROSITE" id="PS50003"/>
    </source>
</evidence>
<feature type="region of interest" description="Disordered" evidence="13">
    <location>
        <begin position="1"/>
        <end position="20"/>
    </location>
</feature>
<comment type="subcellular location">
    <subcellularLocation>
        <location evidence="3">Cytoplasm</location>
    </subcellularLocation>
    <subcellularLocation>
        <location evidence="2">Endoplasmic reticulum</location>
    </subcellularLocation>
    <subcellularLocation>
        <location evidence="4">Golgi apparatus</location>
    </subcellularLocation>
</comment>
<evidence type="ECO:0000256" key="2">
    <source>
        <dbReference type="ARBA" id="ARBA00004240"/>
    </source>
</evidence>
<evidence type="ECO:0000256" key="7">
    <source>
        <dbReference type="ARBA" id="ARBA00022490"/>
    </source>
</evidence>
<evidence type="ECO:0000256" key="9">
    <source>
        <dbReference type="ARBA" id="ARBA00023034"/>
    </source>
</evidence>
<evidence type="ECO:0000256" key="4">
    <source>
        <dbReference type="ARBA" id="ARBA00004555"/>
    </source>
</evidence>
<dbReference type="CDD" id="cd13283">
    <property type="entry name" value="PH_GPBP"/>
    <property type="match status" value="1"/>
</dbReference>